<evidence type="ECO:0000256" key="1">
    <source>
        <dbReference type="ARBA" id="ARBA00005964"/>
    </source>
</evidence>
<dbReference type="Pfam" id="PF00135">
    <property type="entry name" value="COesterase"/>
    <property type="match status" value="1"/>
</dbReference>
<dbReference type="InterPro" id="IPR019819">
    <property type="entry name" value="Carboxylesterase_B_CS"/>
</dbReference>
<dbReference type="STRING" id="1280946.HY29_17315"/>
<dbReference type="InterPro" id="IPR029058">
    <property type="entry name" value="AB_hydrolase_fold"/>
</dbReference>
<name>A0A062U677_9PROT</name>
<evidence type="ECO:0000256" key="4">
    <source>
        <dbReference type="SAM" id="MobiDB-lite"/>
    </source>
</evidence>
<dbReference type="InterPro" id="IPR050654">
    <property type="entry name" value="AChE-related_enzymes"/>
</dbReference>
<gene>
    <name evidence="6" type="ORF">HY29_17315</name>
</gene>
<dbReference type="eggNOG" id="COG2272">
    <property type="taxonomic scope" value="Bacteria"/>
</dbReference>
<dbReference type="InterPro" id="IPR002018">
    <property type="entry name" value="CarbesteraseB"/>
</dbReference>
<comment type="caution">
    <text evidence="6">The sequence shown here is derived from an EMBL/GenBank/DDBJ whole genome shotgun (WGS) entry which is preliminary data.</text>
</comment>
<dbReference type="EC" id="3.1.1.-" evidence="3"/>
<dbReference type="PROSITE" id="PS00122">
    <property type="entry name" value="CARBOXYLESTERASE_B_1"/>
    <property type="match status" value="1"/>
</dbReference>
<dbReference type="SUPFAM" id="SSF53474">
    <property type="entry name" value="alpha/beta-Hydrolases"/>
    <property type="match status" value="1"/>
</dbReference>
<accession>A0A062U677</accession>
<dbReference type="InterPro" id="IPR019826">
    <property type="entry name" value="Carboxylesterase_B_AS"/>
</dbReference>
<sequence>MVAAILLGPLAACGVSQGTDASPVVYATDGTFEGVAQPNLAEGGAFLGIPFAMPPVAELRWQPPKLISAANAIVMAKSYAPACVQGDYTTAWYADLIEAFGGDPLVAATPAGESEDCLYLNVWSPDLAPDKPAPVMVWIHGGSYKGGWSYEPNYVGEKLSAQQGVVVVSIAYRLGPFGYLGPDADTAGTPVNFGLMDQITALEWVQRNIAAFGGDPDNVTIFGESAGAASVGTLLTMPETAHLYGRAISESGGFEFLYRPNRAEAAAAFGDLTKKLEADGTSPFGATARQILDASNTVLANYDFGPVVDGDLVPEQPALTLEAGHINPADLIIGTNRDEWLMYLDPDTISTDLADWKTNHPAAAELVDGLSEKYGEASALDWAETAEFMRCPGLRLASVMSQQDKSVYVYEFNRARSGAMDVGLGSYHGAEIPYVFDTHDNWLPTDTADHNITAFMTSAWARFARTGSPNIRTDTVWPDYGKTGIVLKIDQERDTGKPEGASLCASMFPSDSAGSE</sequence>
<evidence type="ECO:0000313" key="6">
    <source>
        <dbReference type="EMBL" id="KCZ53238.1"/>
    </source>
</evidence>
<evidence type="ECO:0000259" key="5">
    <source>
        <dbReference type="Pfam" id="PF00135"/>
    </source>
</evidence>
<dbReference type="RefSeq" id="WP_051601543.1">
    <property type="nucleotide sequence ID" value="NZ_AWFF01000056.1"/>
</dbReference>
<proteinExistence type="inferred from homology"/>
<reference evidence="6 7" key="1">
    <citation type="journal article" date="2014" name="Antonie Van Leeuwenhoek">
        <title>Hyphomonas beringensis sp. nov. and Hyphomonas chukchiensis sp. nov., isolated from surface seawater of the Bering Sea and Chukchi Sea.</title>
        <authorList>
            <person name="Li C."/>
            <person name="Lai Q."/>
            <person name="Li G."/>
            <person name="Dong C."/>
            <person name="Wang J."/>
            <person name="Liao Y."/>
            <person name="Shao Z."/>
        </authorList>
    </citation>
    <scope>NUCLEOTIDE SEQUENCE [LARGE SCALE GENOMIC DNA]</scope>
    <source>
        <strain evidence="6 7">25B14_1</strain>
    </source>
</reference>
<feature type="domain" description="Carboxylesterase type B" evidence="5">
    <location>
        <begin position="22"/>
        <end position="494"/>
    </location>
</feature>
<dbReference type="PANTHER" id="PTHR43918:SF4">
    <property type="entry name" value="CARBOXYLIC ESTER HYDROLASE"/>
    <property type="match status" value="1"/>
</dbReference>
<dbReference type="PANTHER" id="PTHR43918">
    <property type="entry name" value="ACETYLCHOLINESTERASE"/>
    <property type="match status" value="1"/>
</dbReference>
<dbReference type="Gene3D" id="3.40.50.1820">
    <property type="entry name" value="alpha/beta hydrolase"/>
    <property type="match status" value="1"/>
</dbReference>
<feature type="region of interest" description="Disordered" evidence="4">
    <location>
        <begin position="492"/>
        <end position="516"/>
    </location>
</feature>
<organism evidence="6 7">
    <name type="scientific">Hyphomonas beringensis</name>
    <dbReference type="NCBI Taxonomy" id="1280946"/>
    <lineage>
        <taxon>Bacteria</taxon>
        <taxon>Pseudomonadati</taxon>
        <taxon>Pseudomonadota</taxon>
        <taxon>Alphaproteobacteria</taxon>
        <taxon>Hyphomonadales</taxon>
        <taxon>Hyphomonadaceae</taxon>
        <taxon>Hyphomonas</taxon>
    </lineage>
</organism>
<keyword evidence="7" id="KW-1185">Reference proteome</keyword>
<dbReference type="PROSITE" id="PS00941">
    <property type="entry name" value="CARBOXYLESTERASE_B_2"/>
    <property type="match status" value="1"/>
</dbReference>
<comment type="similarity">
    <text evidence="1 3">Belongs to the type-B carboxylesterase/lipase family.</text>
</comment>
<evidence type="ECO:0000256" key="2">
    <source>
        <dbReference type="ARBA" id="ARBA00022801"/>
    </source>
</evidence>
<dbReference type="OrthoDB" id="9775851at2"/>
<evidence type="ECO:0000256" key="3">
    <source>
        <dbReference type="RuleBase" id="RU361235"/>
    </source>
</evidence>
<evidence type="ECO:0000313" key="7">
    <source>
        <dbReference type="Proteomes" id="UP000027037"/>
    </source>
</evidence>
<dbReference type="AlphaFoldDB" id="A0A062U677"/>
<dbReference type="Proteomes" id="UP000027037">
    <property type="component" value="Unassembled WGS sequence"/>
</dbReference>
<dbReference type="ESTHER" id="9rhob-a0a062u677">
    <property type="family name" value="Carb_B_Bacteria"/>
</dbReference>
<dbReference type="GO" id="GO:0052689">
    <property type="term" value="F:carboxylic ester hydrolase activity"/>
    <property type="evidence" value="ECO:0007669"/>
    <property type="project" value="TreeGrafter"/>
</dbReference>
<dbReference type="PATRIC" id="fig|1280946.3.peg.2746"/>
<keyword evidence="2 3" id="KW-0378">Hydrolase</keyword>
<dbReference type="EMBL" id="AWFF01000056">
    <property type="protein sequence ID" value="KCZ53238.1"/>
    <property type="molecule type" value="Genomic_DNA"/>
</dbReference>
<protein>
    <recommendedName>
        <fullName evidence="3">Carboxylic ester hydrolase</fullName>
        <ecNumber evidence="3">3.1.1.-</ecNumber>
    </recommendedName>
</protein>